<accession>A0A163Z1H1</accession>
<keyword evidence="1" id="KW-0521">NADP</keyword>
<dbReference type="SUPFAM" id="SSF51735">
    <property type="entry name" value="NAD(P)-binding Rossmann-fold domains"/>
    <property type="match status" value="1"/>
</dbReference>
<dbReference type="Pfam" id="PF08240">
    <property type="entry name" value="ADH_N"/>
    <property type="match status" value="1"/>
</dbReference>
<keyword evidence="2" id="KW-0560">Oxidoreductase</keyword>
<dbReference type="OrthoDB" id="9792162at2"/>
<proteinExistence type="predicted"/>
<keyword evidence="5" id="KW-1185">Reference proteome</keyword>
<dbReference type="PANTHER" id="PTHR48106">
    <property type="entry name" value="QUINONE OXIDOREDUCTASE PIG3-RELATED"/>
    <property type="match status" value="1"/>
</dbReference>
<dbReference type="CDD" id="cd05289">
    <property type="entry name" value="MDR_like_2"/>
    <property type="match status" value="1"/>
</dbReference>
<evidence type="ECO:0000313" key="4">
    <source>
        <dbReference type="EMBL" id="KZE80800.1"/>
    </source>
</evidence>
<dbReference type="AlphaFoldDB" id="A0A163Z1H1"/>
<dbReference type="SMART" id="SM00829">
    <property type="entry name" value="PKS_ER"/>
    <property type="match status" value="1"/>
</dbReference>
<dbReference type="GO" id="GO:0016651">
    <property type="term" value="F:oxidoreductase activity, acting on NAD(P)H"/>
    <property type="evidence" value="ECO:0007669"/>
    <property type="project" value="TreeGrafter"/>
</dbReference>
<feature type="domain" description="Enoyl reductase (ER)" evidence="3">
    <location>
        <begin position="10"/>
        <end position="301"/>
    </location>
</feature>
<dbReference type="eggNOG" id="COG0604">
    <property type="taxonomic scope" value="Bacteria"/>
</dbReference>
<dbReference type="Gene3D" id="3.40.50.720">
    <property type="entry name" value="NAD(P)-binding Rossmann-like Domain"/>
    <property type="match status" value="1"/>
</dbReference>
<gene>
    <name evidence="4" type="ORF">AV654_10605</name>
</gene>
<dbReference type="GO" id="GO:0070402">
    <property type="term" value="F:NADPH binding"/>
    <property type="evidence" value="ECO:0007669"/>
    <property type="project" value="TreeGrafter"/>
</dbReference>
<evidence type="ECO:0000313" key="5">
    <source>
        <dbReference type="Proteomes" id="UP000076563"/>
    </source>
</evidence>
<dbReference type="STRING" id="1007103.GCA_000213315_05609"/>
<dbReference type="Proteomes" id="UP000076563">
    <property type="component" value="Unassembled WGS sequence"/>
</dbReference>
<protein>
    <submittedName>
        <fullName evidence="4">Alcohol dehydrogenase</fullName>
    </submittedName>
</protein>
<reference evidence="5" key="1">
    <citation type="submission" date="2016-01" db="EMBL/GenBank/DDBJ databases">
        <title>Draft genome of Chromobacterium sp. F49.</title>
        <authorList>
            <person name="Hong K.W."/>
        </authorList>
    </citation>
    <scope>NUCLEOTIDE SEQUENCE [LARGE SCALE GENOMIC DNA]</scope>
    <source>
        <strain evidence="5">M63</strain>
    </source>
</reference>
<dbReference type="SUPFAM" id="SSF50129">
    <property type="entry name" value="GroES-like"/>
    <property type="match status" value="1"/>
</dbReference>
<dbReference type="RefSeq" id="WP_063179352.1">
    <property type="nucleotide sequence ID" value="NZ_LQRA01000046.1"/>
</dbReference>
<name>A0A163Z1H1_9BACL</name>
<dbReference type="InterPro" id="IPR011032">
    <property type="entry name" value="GroES-like_sf"/>
</dbReference>
<dbReference type="InterPro" id="IPR020843">
    <property type="entry name" value="ER"/>
</dbReference>
<evidence type="ECO:0000256" key="2">
    <source>
        <dbReference type="ARBA" id="ARBA00023002"/>
    </source>
</evidence>
<dbReference type="InterPro" id="IPR013154">
    <property type="entry name" value="ADH-like_N"/>
</dbReference>
<dbReference type="EMBL" id="LQRA01000046">
    <property type="protein sequence ID" value="KZE80800.1"/>
    <property type="molecule type" value="Genomic_DNA"/>
</dbReference>
<evidence type="ECO:0000256" key="1">
    <source>
        <dbReference type="ARBA" id="ARBA00022857"/>
    </source>
</evidence>
<dbReference type="Gene3D" id="3.90.180.10">
    <property type="entry name" value="Medium-chain alcohol dehydrogenases, catalytic domain"/>
    <property type="match status" value="1"/>
</dbReference>
<dbReference type="Pfam" id="PF13602">
    <property type="entry name" value="ADH_zinc_N_2"/>
    <property type="match status" value="1"/>
</dbReference>
<evidence type="ECO:0000259" key="3">
    <source>
        <dbReference type="SMART" id="SM00829"/>
    </source>
</evidence>
<comment type="caution">
    <text evidence="4">The sequence shown here is derived from an EMBL/GenBank/DDBJ whole genome shotgun (WGS) entry which is preliminary data.</text>
</comment>
<sequence length="304" mass="31919">MKAAAFSSPGTPDVLQMMEFDDPHAGAGQVRVRVKAAGVQPFDLALRSGWSPPPGITVQLPQIPGNEFAGVVDQVGEGVTGFAIGSEVIGYKMLTCYAEYVTVDASQIVVKPQSMPWEVAGGLSGAGQAAYTGLKEIGAGHGDTVLIHAAAGAVGTIAVQLAQAWGATVIGTASERNHDYLRSLGAIPVAYGEGLAERVRALAPHGIDAVLDGAGGDALRVSVEWVRNRERIGTLVGFDLAEELGIRSIRSQRSAARLAELADLYEQGKLRLHIRSTFPLHQAADAHREVETGHGRGKVVLTFD</sequence>
<dbReference type="InterPro" id="IPR036291">
    <property type="entry name" value="NAD(P)-bd_dom_sf"/>
</dbReference>
<organism evidence="4 5">
    <name type="scientific">Paenibacillus elgii</name>
    <dbReference type="NCBI Taxonomy" id="189691"/>
    <lineage>
        <taxon>Bacteria</taxon>
        <taxon>Bacillati</taxon>
        <taxon>Bacillota</taxon>
        <taxon>Bacilli</taxon>
        <taxon>Bacillales</taxon>
        <taxon>Paenibacillaceae</taxon>
        <taxon>Paenibacillus</taxon>
    </lineage>
</organism>